<organism evidence="2">
    <name type="scientific">hydrocarbon metagenome</name>
    <dbReference type="NCBI Taxonomy" id="938273"/>
    <lineage>
        <taxon>unclassified sequences</taxon>
        <taxon>metagenomes</taxon>
        <taxon>ecological metagenomes</taxon>
    </lineage>
</organism>
<gene>
    <name evidence="2" type="ORF">ASZ90_008532</name>
</gene>
<proteinExistence type="predicted"/>
<reference evidence="2" key="1">
    <citation type="journal article" date="2015" name="Proc. Natl. Acad. Sci. U.S.A.">
        <title>Networks of energetic and metabolic interactions define dynamics in microbial communities.</title>
        <authorList>
            <person name="Embree M."/>
            <person name="Liu J.K."/>
            <person name="Al-Bassam M.M."/>
            <person name="Zengler K."/>
        </authorList>
    </citation>
    <scope>NUCLEOTIDE SEQUENCE</scope>
</reference>
<dbReference type="AlphaFoldDB" id="A0A0W8FLI3"/>
<name>A0A0W8FLI3_9ZZZZ</name>
<sequence length="50" mass="5604">MAEQVIHKQPTTGEKNPPLTLAEKISIVVIIGYLISLIWLAGSSHWYGIW</sequence>
<comment type="caution">
    <text evidence="2">The sequence shown here is derived from an EMBL/GenBank/DDBJ whole genome shotgun (WGS) entry which is preliminary data.</text>
</comment>
<keyword evidence="1" id="KW-1133">Transmembrane helix</keyword>
<keyword evidence="1" id="KW-0472">Membrane</keyword>
<protein>
    <submittedName>
        <fullName evidence="2">Uncharacterized protein</fullName>
    </submittedName>
</protein>
<evidence type="ECO:0000256" key="1">
    <source>
        <dbReference type="SAM" id="Phobius"/>
    </source>
</evidence>
<accession>A0A0W8FLI3</accession>
<feature type="transmembrane region" description="Helical" evidence="1">
    <location>
        <begin position="25"/>
        <end position="47"/>
    </location>
</feature>
<keyword evidence="1" id="KW-0812">Transmembrane</keyword>
<dbReference type="EMBL" id="LNQE01001030">
    <property type="protein sequence ID" value="KUG21705.1"/>
    <property type="molecule type" value="Genomic_DNA"/>
</dbReference>
<evidence type="ECO:0000313" key="2">
    <source>
        <dbReference type="EMBL" id="KUG21705.1"/>
    </source>
</evidence>